<dbReference type="AlphaFoldDB" id="A0A1I2UXE1"/>
<feature type="transmembrane region" description="Helical" evidence="1">
    <location>
        <begin position="30"/>
        <end position="57"/>
    </location>
</feature>
<feature type="transmembrane region" description="Helical" evidence="1">
    <location>
        <begin position="63"/>
        <end position="88"/>
    </location>
</feature>
<keyword evidence="1" id="KW-0472">Membrane</keyword>
<sequence length="156" mass="18310">MATTLFYPVYLVLAFILSLLYIPKEDYKKYFIYGLLIGGLGDVIAVSLFSNLFHIIWFKNAGIFAVLGHNILSPPSWTFTVMIFLRFLPHRRPFLYFYVVTFAFSSLGYGYFVQNIGLFDFKTWFYPVFSFLTFLGWWSFAAWLYIKTSLSRNTLV</sequence>
<organism evidence="2 3">
    <name type="scientific">Desulfotruncus arcticus DSM 17038</name>
    <dbReference type="NCBI Taxonomy" id="1121424"/>
    <lineage>
        <taxon>Bacteria</taxon>
        <taxon>Bacillati</taxon>
        <taxon>Bacillota</taxon>
        <taxon>Clostridia</taxon>
        <taxon>Eubacteriales</taxon>
        <taxon>Desulfallaceae</taxon>
        <taxon>Desulfotruncus</taxon>
    </lineage>
</organism>
<name>A0A1I2UXE1_9FIRM</name>
<keyword evidence="1" id="KW-1133">Transmembrane helix</keyword>
<dbReference type="STRING" id="341036.SAMN05660649_02756"/>
<evidence type="ECO:0000313" key="3">
    <source>
        <dbReference type="Proteomes" id="UP000199337"/>
    </source>
</evidence>
<accession>A0A1I2UXE1</accession>
<evidence type="ECO:0000313" key="2">
    <source>
        <dbReference type="EMBL" id="SFG80889.1"/>
    </source>
</evidence>
<feature type="transmembrane region" description="Helical" evidence="1">
    <location>
        <begin position="95"/>
        <end position="112"/>
    </location>
</feature>
<keyword evidence="1" id="KW-0812">Transmembrane</keyword>
<evidence type="ECO:0000256" key="1">
    <source>
        <dbReference type="SAM" id="Phobius"/>
    </source>
</evidence>
<protein>
    <submittedName>
        <fullName evidence="2">Uncharacterized protein</fullName>
    </submittedName>
</protein>
<gene>
    <name evidence="2" type="ORF">SAMN05660649_02756</name>
</gene>
<keyword evidence="3" id="KW-1185">Reference proteome</keyword>
<dbReference type="RefSeq" id="WP_092471963.1">
    <property type="nucleotide sequence ID" value="NZ_FOOX01000010.1"/>
</dbReference>
<proteinExistence type="predicted"/>
<dbReference type="Proteomes" id="UP000199337">
    <property type="component" value="Unassembled WGS sequence"/>
</dbReference>
<reference evidence="3" key="1">
    <citation type="submission" date="2016-10" db="EMBL/GenBank/DDBJ databases">
        <authorList>
            <person name="Varghese N."/>
            <person name="Submissions S."/>
        </authorList>
    </citation>
    <scope>NUCLEOTIDE SEQUENCE [LARGE SCALE GENOMIC DNA]</scope>
    <source>
        <strain evidence="3">DSM 17038</strain>
    </source>
</reference>
<dbReference type="EMBL" id="FOOX01000010">
    <property type="protein sequence ID" value="SFG80889.1"/>
    <property type="molecule type" value="Genomic_DNA"/>
</dbReference>
<dbReference type="OrthoDB" id="1681266at2"/>
<feature type="transmembrane region" description="Helical" evidence="1">
    <location>
        <begin position="6"/>
        <end position="23"/>
    </location>
</feature>
<feature type="transmembrane region" description="Helical" evidence="1">
    <location>
        <begin position="124"/>
        <end position="146"/>
    </location>
</feature>